<keyword evidence="3" id="KW-1185">Reference proteome</keyword>
<feature type="compositionally biased region" description="Polar residues" evidence="1">
    <location>
        <begin position="43"/>
        <end position="58"/>
    </location>
</feature>
<dbReference type="EMBL" id="CACRXK020011513">
    <property type="protein sequence ID" value="CAB4021588.1"/>
    <property type="molecule type" value="Genomic_DNA"/>
</dbReference>
<reference evidence="2" key="1">
    <citation type="submission" date="2020-04" db="EMBL/GenBank/DDBJ databases">
        <authorList>
            <person name="Alioto T."/>
            <person name="Alioto T."/>
            <person name="Gomez Garrido J."/>
        </authorList>
    </citation>
    <scope>NUCLEOTIDE SEQUENCE</scope>
    <source>
        <strain evidence="2">A484AB</strain>
    </source>
</reference>
<dbReference type="AlphaFoldDB" id="A0A7D9KWF3"/>
<accession>A0A7D9KWF3</accession>
<comment type="caution">
    <text evidence="2">The sequence shown here is derived from an EMBL/GenBank/DDBJ whole genome shotgun (WGS) entry which is preliminary data.</text>
</comment>
<dbReference type="OrthoDB" id="10070745at2759"/>
<name>A0A7D9KWF3_PARCT</name>
<proteinExistence type="predicted"/>
<sequence>MSASESYSDDSSTSYDSDVDTSEEYELEVEEYDSPSEKESQEEIPTQAQADCNDQNSAGAVVVPYEEEPIADDDWVERYEAEKETARIHFEELQEHLNKSYVFLFKILRCKCNNCDTSLLQNEYETQCCQEIDRCTKALSSDDVLQDVEIPPTCVLNQPGFRINCLEKWSLKMAVPKYKTKIGKRYRQQGSEET</sequence>
<organism evidence="2 3">
    <name type="scientific">Paramuricea clavata</name>
    <name type="common">Red gorgonian</name>
    <name type="synonym">Violescent sea-whip</name>
    <dbReference type="NCBI Taxonomy" id="317549"/>
    <lineage>
        <taxon>Eukaryota</taxon>
        <taxon>Metazoa</taxon>
        <taxon>Cnidaria</taxon>
        <taxon>Anthozoa</taxon>
        <taxon>Octocorallia</taxon>
        <taxon>Malacalcyonacea</taxon>
        <taxon>Plexauridae</taxon>
        <taxon>Paramuricea</taxon>
    </lineage>
</organism>
<evidence type="ECO:0000313" key="2">
    <source>
        <dbReference type="EMBL" id="CAB4021588.1"/>
    </source>
</evidence>
<gene>
    <name evidence="2" type="ORF">PACLA_8A063851</name>
</gene>
<feature type="region of interest" description="Disordered" evidence="1">
    <location>
        <begin position="1"/>
        <end position="67"/>
    </location>
</feature>
<evidence type="ECO:0000256" key="1">
    <source>
        <dbReference type="SAM" id="MobiDB-lite"/>
    </source>
</evidence>
<dbReference type="Proteomes" id="UP001152795">
    <property type="component" value="Unassembled WGS sequence"/>
</dbReference>
<feature type="compositionally biased region" description="Low complexity" evidence="1">
    <location>
        <begin position="1"/>
        <end position="16"/>
    </location>
</feature>
<evidence type="ECO:0000313" key="3">
    <source>
        <dbReference type="Proteomes" id="UP001152795"/>
    </source>
</evidence>
<protein>
    <submittedName>
        <fullName evidence="2">Uncharacterized protein</fullName>
    </submittedName>
</protein>
<feature type="compositionally biased region" description="Acidic residues" evidence="1">
    <location>
        <begin position="17"/>
        <end position="34"/>
    </location>
</feature>